<dbReference type="Proteomes" id="UP000010482">
    <property type="component" value="Chromosome"/>
</dbReference>
<feature type="domain" description="DUF7734" evidence="1">
    <location>
        <begin position="5"/>
        <end position="92"/>
    </location>
</feature>
<dbReference type="AlphaFoldDB" id="K9YR26"/>
<dbReference type="PATRIC" id="fig|13035.3.peg.122"/>
<dbReference type="KEGG" id="dsl:Dacsa_0112"/>
<name>K9YR26_DACS8</name>
<dbReference type="RefSeq" id="WP_015227940.1">
    <property type="nucleotide sequence ID" value="NC_019780.1"/>
</dbReference>
<dbReference type="EMBL" id="CP003944">
    <property type="protein sequence ID" value="AFZ48927.1"/>
    <property type="molecule type" value="Genomic_DNA"/>
</dbReference>
<evidence type="ECO:0000313" key="2">
    <source>
        <dbReference type="EMBL" id="AFZ48927.1"/>
    </source>
</evidence>
<dbReference type="STRING" id="13035.Dacsa_0112"/>
<dbReference type="PANTHER" id="PTHR36729:SF2">
    <property type="entry name" value="EXPRESSED PROTEIN"/>
    <property type="match status" value="1"/>
</dbReference>
<dbReference type="OrthoDB" id="463229at2"/>
<organism evidence="2 3">
    <name type="scientific">Dactylococcopsis salina (strain PCC 8305)</name>
    <name type="common">Myxobactron salinum</name>
    <dbReference type="NCBI Taxonomy" id="13035"/>
    <lineage>
        <taxon>Bacteria</taxon>
        <taxon>Bacillati</taxon>
        <taxon>Cyanobacteriota</taxon>
        <taxon>Cyanophyceae</taxon>
        <taxon>Nodosilineales</taxon>
        <taxon>Cymatolegaceae</taxon>
        <taxon>Dactylococcopsis</taxon>
    </lineage>
</organism>
<evidence type="ECO:0000259" key="1">
    <source>
        <dbReference type="Pfam" id="PF24869"/>
    </source>
</evidence>
<sequence>MTKEKRLEQYTLKHPQEVLLLEVETEGETDRILIFKGFSSSLTGATAYDPDVPVLSEEATILSIDRAVSPYSPENPQYLEQGISWETMAQRLDQLGL</sequence>
<proteinExistence type="predicted"/>
<gene>
    <name evidence="2" type="ORF">Dacsa_0112</name>
</gene>
<protein>
    <recommendedName>
        <fullName evidence="1">DUF7734 domain-containing protein</fullName>
    </recommendedName>
</protein>
<dbReference type="HOGENOM" id="CLU_172539_1_0_3"/>
<dbReference type="eggNOG" id="ENOG5032S41">
    <property type="taxonomic scope" value="Bacteria"/>
</dbReference>
<keyword evidence="3" id="KW-1185">Reference proteome</keyword>
<accession>K9YR26</accession>
<dbReference type="Pfam" id="PF24869">
    <property type="entry name" value="DUF7734"/>
    <property type="match status" value="1"/>
</dbReference>
<dbReference type="InterPro" id="IPR056636">
    <property type="entry name" value="DUF7734"/>
</dbReference>
<reference evidence="2" key="1">
    <citation type="submission" date="2012-04" db="EMBL/GenBank/DDBJ databases">
        <title>Finished genome of Dactylococcopsis salina PCC 8305.</title>
        <authorList>
            <consortium name="US DOE Joint Genome Institute"/>
            <person name="Gugger M."/>
            <person name="Coursin T."/>
            <person name="Rippka R."/>
            <person name="Tandeau De Marsac N."/>
            <person name="Huntemann M."/>
            <person name="Wei C.-L."/>
            <person name="Han J."/>
            <person name="Detter J.C."/>
            <person name="Han C."/>
            <person name="Tapia R."/>
            <person name="Daligault H."/>
            <person name="Chen A."/>
            <person name="Krypides N."/>
            <person name="Mavromatis K."/>
            <person name="Markowitz V."/>
            <person name="Szeto E."/>
            <person name="Ivanova N."/>
            <person name="Ovchinnikova G."/>
            <person name="Pagani I."/>
            <person name="Pati A."/>
            <person name="Goodwin L."/>
            <person name="Peters L."/>
            <person name="Pitluck S."/>
            <person name="Woyke T."/>
            <person name="Kerfeld C."/>
        </authorList>
    </citation>
    <scope>NUCLEOTIDE SEQUENCE [LARGE SCALE GENOMIC DNA]</scope>
    <source>
        <strain evidence="2">PCC 8305</strain>
    </source>
</reference>
<dbReference type="PANTHER" id="PTHR36729">
    <property type="entry name" value="EXPRESSED PROTEIN"/>
    <property type="match status" value="1"/>
</dbReference>
<evidence type="ECO:0000313" key="3">
    <source>
        <dbReference type="Proteomes" id="UP000010482"/>
    </source>
</evidence>